<name>A4JTQ4_BURVG</name>
<accession>A4JTQ4</accession>
<gene>
    <name evidence="1" type="ordered locus">Bcep1808_6769</name>
</gene>
<organism evidence="1 2">
    <name type="scientific">Burkholderia vietnamiensis (strain G4 / LMG 22486)</name>
    <name type="common">Burkholderia cepacia (strain R1808)</name>
    <dbReference type="NCBI Taxonomy" id="269482"/>
    <lineage>
        <taxon>Bacteria</taxon>
        <taxon>Pseudomonadati</taxon>
        <taxon>Pseudomonadota</taxon>
        <taxon>Betaproteobacteria</taxon>
        <taxon>Burkholderiales</taxon>
        <taxon>Burkholderiaceae</taxon>
        <taxon>Burkholderia</taxon>
        <taxon>Burkholderia cepacia complex</taxon>
    </lineage>
</organism>
<sequence length="170" mass="19024">MEQFHLFDEARPDHHDVQTLPPVSHPVAASPAARPDNPYVQLAYDNGWWSDILALSVHKGEIHQSIKSQMILNIADRTDDLSDARRAVRLISERIIALIQQHVQNEHVIKAKKGGVWDDPESLHVLLTDLQGALPDRRATVANKSPAVAETRLAVAVFAARLSVLRQRFN</sequence>
<dbReference type="AlphaFoldDB" id="A4JTQ4"/>
<keyword evidence="1" id="KW-0614">Plasmid</keyword>
<dbReference type="Proteomes" id="UP000002287">
    <property type="component" value="Plasmid pBVIE01"/>
</dbReference>
<dbReference type="EMBL" id="CP000617">
    <property type="protein sequence ID" value="ABO59657.1"/>
    <property type="molecule type" value="Genomic_DNA"/>
</dbReference>
<dbReference type="KEGG" id="bvi:Bcep1808_6769"/>
<protein>
    <submittedName>
        <fullName evidence="1">Uncharacterized protein</fullName>
    </submittedName>
</protein>
<dbReference type="HOGENOM" id="CLU_1567774_0_0_4"/>
<evidence type="ECO:0000313" key="2">
    <source>
        <dbReference type="Proteomes" id="UP000002287"/>
    </source>
</evidence>
<evidence type="ECO:0000313" key="1">
    <source>
        <dbReference type="EMBL" id="ABO59657.1"/>
    </source>
</evidence>
<reference evidence="1 2" key="1">
    <citation type="submission" date="2007-03" db="EMBL/GenBank/DDBJ databases">
        <title>Complete sequence of plasmid pBVIE01 of Burkholderia vietnamiensis G4.</title>
        <authorList>
            <consortium name="US DOE Joint Genome Institute"/>
            <person name="Copeland A."/>
            <person name="Lucas S."/>
            <person name="Lapidus A."/>
            <person name="Barry K."/>
            <person name="Detter J.C."/>
            <person name="Glavina del Rio T."/>
            <person name="Hammon N."/>
            <person name="Israni S."/>
            <person name="Dalin E."/>
            <person name="Tice H."/>
            <person name="Pitluck S."/>
            <person name="Chain P."/>
            <person name="Malfatti S."/>
            <person name="Shin M."/>
            <person name="Vergez L."/>
            <person name="Schmutz J."/>
            <person name="Larimer F."/>
            <person name="Land M."/>
            <person name="Hauser L."/>
            <person name="Kyrpides N."/>
            <person name="Tiedje J."/>
            <person name="Richardson P."/>
        </authorList>
    </citation>
    <scope>NUCLEOTIDE SEQUENCE [LARGE SCALE GENOMIC DNA]</scope>
    <source>
        <strain evidence="2">G4 / LMG 22486</strain>
        <plasmid evidence="1 2">pBVIE01</plasmid>
    </source>
</reference>
<geneLocation type="plasmid" evidence="1 2">
    <name>pBVIE01</name>
</geneLocation>
<proteinExistence type="predicted"/>